<keyword evidence="1" id="KW-0328">Glycosyltransferase</keyword>
<dbReference type="EMBL" id="JACHND010000001">
    <property type="protein sequence ID" value="MBB4701498.1"/>
    <property type="molecule type" value="Genomic_DNA"/>
</dbReference>
<keyword evidence="2 3" id="KW-0808">Transferase</keyword>
<sequence>MSVALVLRAPGVGELLTAVPALRALHRGGLSVVLAVPGELRDLALLSGAVGGVIPTRGQEAIAWDGRRLDLAVNMRGRDPRSHRAAMDLRPRRLWAFAHPSVPWSKGPQWDEDEHEVARWCRLVTWYGSRADPADLALPVPRARNPWPGSVVVHPGRAGPEGRWPHERFAQVARELAGDGLRVVVTGSRRERPLALLVAAQAGLSPRAVLAGRTTLVELCALVAGARLVVSADTGIAHVATAYATPSVVVFCAGSPARWGPPADRPWHRVLTGHGEPSEVPADQVVTAARELLAASVP</sequence>
<dbReference type="PANTHER" id="PTHR30160">
    <property type="entry name" value="TETRAACYLDISACCHARIDE 4'-KINASE-RELATED"/>
    <property type="match status" value="1"/>
</dbReference>
<dbReference type="AlphaFoldDB" id="A0A7W7G890"/>
<dbReference type="GO" id="GO:0009244">
    <property type="term" value="P:lipopolysaccharide core region biosynthetic process"/>
    <property type="evidence" value="ECO:0007669"/>
    <property type="project" value="TreeGrafter"/>
</dbReference>
<evidence type="ECO:0000256" key="1">
    <source>
        <dbReference type="ARBA" id="ARBA00022676"/>
    </source>
</evidence>
<dbReference type="GO" id="GO:0008713">
    <property type="term" value="F:ADP-heptose-lipopolysaccharide heptosyltransferase activity"/>
    <property type="evidence" value="ECO:0007669"/>
    <property type="project" value="TreeGrafter"/>
</dbReference>
<evidence type="ECO:0000313" key="3">
    <source>
        <dbReference type="EMBL" id="MBB4701498.1"/>
    </source>
</evidence>
<comment type="caution">
    <text evidence="3">The sequence shown here is derived from an EMBL/GenBank/DDBJ whole genome shotgun (WGS) entry which is preliminary data.</text>
</comment>
<name>A0A7W7G890_9ACTN</name>
<dbReference type="Gene3D" id="3.40.50.2000">
    <property type="entry name" value="Glycogen Phosphorylase B"/>
    <property type="match status" value="1"/>
</dbReference>
<dbReference type="GO" id="GO:0005829">
    <property type="term" value="C:cytosol"/>
    <property type="evidence" value="ECO:0007669"/>
    <property type="project" value="TreeGrafter"/>
</dbReference>
<reference evidence="3 4" key="1">
    <citation type="submission" date="2020-08" db="EMBL/GenBank/DDBJ databases">
        <title>Sequencing the genomes of 1000 actinobacteria strains.</title>
        <authorList>
            <person name="Klenk H.-P."/>
        </authorList>
    </citation>
    <scope>NUCLEOTIDE SEQUENCE [LARGE SCALE GENOMIC DNA]</scope>
    <source>
        <strain evidence="3 4">DSM 45784</strain>
    </source>
</reference>
<dbReference type="InterPro" id="IPR051199">
    <property type="entry name" value="LPS_LOS_Heptosyltrfase"/>
</dbReference>
<dbReference type="RefSeq" id="WP_184880602.1">
    <property type="nucleotide sequence ID" value="NZ_BOOV01000016.1"/>
</dbReference>
<dbReference type="InterPro" id="IPR002201">
    <property type="entry name" value="Glyco_trans_9"/>
</dbReference>
<dbReference type="SUPFAM" id="SSF53756">
    <property type="entry name" value="UDP-Glycosyltransferase/glycogen phosphorylase"/>
    <property type="match status" value="1"/>
</dbReference>
<keyword evidence="4" id="KW-1185">Reference proteome</keyword>
<protein>
    <submittedName>
        <fullName evidence="3">ADP-heptose:LPS heptosyltransferase</fullName>
    </submittedName>
</protein>
<gene>
    <name evidence="3" type="ORF">BJ982_003042</name>
</gene>
<dbReference type="CDD" id="cd03789">
    <property type="entry name" value="GT9_LPS_heptosyltransferase"/>
    <property type="match status" value="1"/>
</dbReference>
<organism evidence="3 4">
    <name type="scientific">Sphaerisporangium siamense</name>
    <dbReference type="NCBI Taxonomy" id="795645"/>
    <lineage>
        <taxon>Bacteria</taxon>
        <taxon>Bacillati</taxon>
        <taxon>Actinomycetota</taxon>
        <taxon>Actinomycetes</taxon>
        <taxon>Streptosporangiales</taxon>
        <taxon>Streptosporangiaceae</taxon>
        <taxon>Sphaerisporangium</taxon>
    </lineage>
</organism>
<evidence type="ECO:0000256" key="2">
    <source>
        <dbReference type="ARBA" id="ARBA00022679"/>
    </source>
</evidence>
<dbReference type="PANTHER" id="PTHR30160:SF1">
    <property type="entry name" value="LIPOPOLYSACCHARIDE 1,2-N-ACETYLGLUCOSAMINETRANSFERASE-RELATED"/>
    <property type="match status" value="1"/>
</dbReference>
<proteinExistence type="predicted"/>
<dbReference type="Pfam" id="PF01075">
    <property type="entry name" value="Glyco_transf_9"/>
    <property type="match status" value="1"/>
</dbReference>
<dbReference type="Proteomes" id="UP000542210">
    <property type="component" value="Unassembled WGS sequence"/>
</dbReference>
<accession>A0A7W7G890</accession>
<evidence type="ECO:0000313" key="4">
    <source>
        <dbReference type="Proteomes" id="UP000542210"/>
    </source>
</evidence>